<keyword evidence="2" id="KW-1185">Reference proteome</keyword>
<proteinExistence type="predicted"/>
<dbReference type="Proteomes" id="UP000027192">
    <property type="component" value="Unassembled WGS sequence"/>
</dbReference>
<accession>A0A066RSN9</accession>
<name>A0A066RSN9_9GAMM</name>
<organism evidence="1 2">
    <name type="scientific">Photobacterium galatheae</name>
    <dbReference type="NCBI Taxonomy" id="1654360"/>
    <lineage>
        <taxon>Bacteria</taxon>
        <taxon>Pseudomonadati</taxon>
        <taxon>Pseudomonadota</taxon>
        <taxon>Gammaproteobacteria</taxon>
        <taxon>Vibrionales</taxon>
        <taxon>Vibrionaceae</taxon>
        <taxon>Photobacterium</taxon>
    </lineage>
</organism>
<protein>
    <submittedName>
        <fullName evidence="1">Uncharacterized protein</fullName>
    </submittedName>
</protein>
<evidence type="ECO:0000313" key="1">
    <source>
        <dbReference type="EMBL" id="KDM90418.1"/>
    </source>
</evidence>
<reference evidence="1 2" key="1">
    <citation type="submission" date="2014-04" db="EMBL/GenBank/DDBJ databases">
        <title>Draft genome sequence of Photobacterium halotolerans S2753: a solonamide, ngercheumicin and holomycin producer.</title>
        <authorList>
            <person name="Machado H.R."/>
            <person name="Gram L."/>
        </authorList>
    </citation>
    <scope>NUCLEOTIDE SEQUENCE [LARGE SCALE GENOMIC DNA]</scope>
    <source>
        <strain evidence="1 2">S2753</strain>
    </source>
</reference>
<dbReference type="EMBL" id="JMIB01000032">
    <property type="protein sequence ID" value="KDM90418.1"/>
    <property type="molecule type" value="Genomic_DNA"/>
</dbReference>
<sequence length="70" mass="7832">MPNCSAARKIRRFSTPNLCHSAIFSKHACIDFNLPSESENTVTLKIKKNGKKAKEVEITGHIETTTDMLK</sequence>
<gene>
    <name evidence="1" type="ORF">EA58_16970</name>
</gene>
<comment type="caution">
    <text evidence="1">The sequence shown here is derived from an EMBL/GenBank/DDBJ whole genome shotgun (WGS) entry which is preliminary data.</text>
</comment>
<evidence type="ECO:0000313" key="2">
    <source>
        <dbReference type="Proteomes" id="UP000027192"/>
    </source>
</evidence>
<dbReference type="AlphaFoldDB" id="A0A066RSN9"/>